<evidence type="ECO:0000313" key="2">
    <source>
        <dbReference type="EMBL" id="MBM7690929.1"/>
    </source>
</evidence>
<gene>
    <name evidence="2" type="ORF">JOC77_000332</name>
</gene>
<dbReference type="Pfam" id="PF04012">
    <property type="entry name" value="PspA_IM30"/>
    <property type="match status" value="1"/>
</dbReference>
<comment type="similarity">
    <text evidence="1">Belongs to the PspA/Vipp/IM30 family.</text>
</comment>
<keyword evidence="3" id="KW-1185">Reference proteome</keyword>
<dbReference type="EMBL" id="JAFBFI010000001">
    <property type="protein sequence ID" value="MBM7690929.1"/>
    <property type="molecule type" value="Genomic_DNA"/>
</dbReference>
<comment type="caution">
    <text evidence="2">The sequence shown here is derived from an EMBL/GenBank/DDBJ whole genome shotgun (WGS) entry which is preliminary data.</text>
</comment>
<organism evidence="2 3">
    <name type="scientific">Peribacillus deserti</name>
    <dbReference type="NCBI Taxonomy" id="673318"/>
    <lineage>
        <taxon>Bacteria</taxon>
        <taxon>Bacillati</taxon>
        <taxon>Bacillota</taxon>
        <taxon>Bacilli</taxon>
        <taxon>Bacillales</taxon>
        <taxon>Bacillaceae</taxon>
        <taxon>Peribacillus</taxon>
    </lineage>
</organism>
<evidence type="ECO:0000256" key="1">
    <source>
        <dbReference type="ARBA" id="ARBA00043985"/>
    </source>
</evidence>
<name>A0ABS2QDP2_9BACI</name>
<sequence>MGLFKRMKSITMAELNGVLDRVEDPIAMLNQYVREMEDDLAKGQEALSRQIFLEKKQNILITEAKALISKRERQAKLAVERGEDSMATLALQEKRIHQNQLNLYVEQFEAIQQQTESLYEKLHELKGKYNELLHKRILLSSRANVAQSIKQIQKTTVSFSSETIAKGISRVEERILLMEAEVQAFNQYPQPGNTAVRGYVDNSIKEELEEELQKLKQDLSKETA</sequence>
<dbReference type="InterPro" id="IPR007157">
    <property type="entry name" value="PspA_VIPP1"/>
</dbReference>
<reference evidence="2 3" key="1">
    <citation type="submission" date="2021-01" db="EMBL/GenBank/DDBJ databases">
        <title>Genomic Encyclopedia of Type Strains, Phase IV (KMG-IV): sequencing the most valuable type-strain genomes for metagenomic binning, comparative biology and taxonomic classification.</title>
        <authorList>
            <person name="Goeker M."/>
        </authorList>
    </citation>
    <scope>NUCLEOTIDE SEQUENCE [LARGE SCALE GENOMIC DNA]</scope>
    <source>
        <strain evidence="2 3">DSM 105482</strain>
    </source>
</reference>
<dbReference type="PANTHER" id="PTHR31088">
    <property type="entry name" value="MEMBRANE-ASSOCIATED PROTEIN VIPP1, CHLOROPLASTIC"/>
    <property type="match status" value="1"/>
</dbReference>
<proteinExistence type="inferred from homology"/>
<dbReference type="PANTHER" id="PTHR31088:SF6">
    <property type="entry name" value="PHAGE SHOCK PROTEIN A"/>
    <property type="match status" value="1"/>
</dbReference>
<dbReference type="Proteomes" id="UP000823486">
    <property type="component" value="Unassembled WGS sequence"/>
</dbReference>
<evidence type="ECO:0000313" key="3">
    <source>
        <dbReference type="Proteomes" id="UP000823486"/>
    </source>
</evidence>
<accession>A0ABS2QDP2</accession>
<dbReference type="RefSeq" id="WP_204537696.1">
    <property type="nucleotide sequence ID" value="NZ_JAFBFI010000001.1"/>
</dbReference>
<protein>
    <submittedName>
        <fullName evidence="2">Phage shock protein A</fullName>
    </submittedName>
</protein>